<evidence type="ECO:0000313" key="3">
    <source>
        <dbReference type="Proteomes" id="UP000004756"/>
    </source>
</evidence>
<dbReference type="EMBL" id="ACCJ01000550">
    <property type="protein sequence ID" value="EEG51306.1"/>
    <property type="molecule type" value="Genomic_DNA"/>
</dbReference>
<dbReference type="PANTHER" id="PTHR43752">
    <property type="entry name" value="BNR/ASP-BOX REPEAT FAMILY PROTEIN"/>
    <property type="match status" value="1"/>
</dbReference>
<gene>
    <name evidence="2" type="ORF">CLOSTASPAR_06586</name>
</gene>
<dbReference type="Gene3D" id="2.120.10.10">
    <property type="match status" value="1"/>
</dbReference>
<dbReference type="SUPFAM" id="SSF50939">
    <property type="entry name" value="Sialidases"/>
    <property type="match status" value="1"/>
</dbReference>
<dbReference type="InterPro" id="IPR036278">
    <property type="entry name" value="Sialidase_sf"/>
</dbReference>
<feature type="domain" description="Sialidase" evidence="1">
    <location>
        <begin position="51"/>
        <end position="347"/>
    </location>
</feature>
<sequence length="395" mass="44731">MISQKEVLMSDPNSSMTPAILYVEPDAPRFQDDYRRWQGIPSIEVTEKGRIFVNFFSGQGAEVGGNFLMLCTSDNRGETFRSCVTVIEHPDPLCRIYDPCLWISPAGELWMIYNQTKGFNDCRSGVWATVCKAPDAPRLEWTPPRRIANGIMINKPIVDASGDWLFPCAIWRDECGAPPTERHGLEQEQFSNVYASTDGGETFSLRGSADVPGRSFDEHMIVEKKDGTLWMLVRTFEGIGESFSHDGGRTWTPGRKSHIDGPCSRFHIRRLKSGRLLMINHFHFGERIDLNNILQQGNVKSWKGRSHLTAMLSEDDGQTWPYTLLLDERNDAAYPDAKEGADGYIYVTYDYERVKQREILMARFTEEDVLAGYIKSPGGRLRMLVNQALGQPDVS</sequence>
<dbReference type="PANTHER" id="PTHR43752:SF2">
    <property type="entry name" value="BNR_ASP-BOX REPEAT FAMILY PROTEIN"/>
    <property type="match status" value="1"/>
</dbReference>
<organism evidence="2 3">
    <name type="scientific">[Clostridium] asparagiforme DSM 15981</name>
    <dbReference type="NCBI Taxonomy" id="518636"/>
    <lineage>
        <taxon>Bacteria</taxon>
        <taxon>Bacillati</taxon>
        <taxon>Bacillota</taxon>
        <taxon>Clostridia</taxon>
        <taxon>Lachnospirales</taxon>
        <taxon>Lachnospiraceae</taxon>
        <taxon>Enterocloster</taxon>
    </lineage>
</organism>
<dbReference type="CDD" id="cd15482">
    <property type="entry name" value="Sialidase_non-viral"/>
    <property type="match status" value="1"/>
</dbReference>
<evidence type="ECO:0000313" key="2">
    <source>
        <dbReference type="EMBL" id="EEG51306.1"/>
    </source>
</evidence>
<evidence type="ECO:0000259" key="1">
    <source>
        <dbReference type="Pfam" id="PF13088"/>
    </source>
</evidence>
<proteinExistence type="predicted"/>
<dbReference type="HOGENOM" id="CLU_040396_0_0_9"/>
<name>C0DBD1_9FIRM</name>
<dbReference type="Proteomes" id="UP000004756">
    <property type="component" value="Unassembled WGS sequence"/>
</dbReference>
<comment type="caution">
    <text evidence="2">The sequence shown here is derived from an EMBL/GenBank/DDBJ whole genome shotgun (WGS) entry which is preliminary data.</text>
</comment>
<accession>C0DBD1</accession>
<dbReference type="Pfam" id="PF13088">
    <property type="entry name" value="BNR_2"/>
    <property type="match status" value="1"/>
</dbReference>
<dbReference type="AlphaFoldDB" id="C0DBD1"/>
<reference evidence="2 3" key="1">
    <citation type="submission" date="2009-02" db="EMBL/GenBank/DDBJ databases">
        <title>Draft genome sequence of Clostridium asparagiforme (DSM 15981).</title>
        <authorList>
            <person name="Sudarsanam P."/>
            <person name="Ley R."/>
            <person name="Guruge J."/>
            <person name="Turnbaugh P.J."/>
            <person name="Mahowald M."/>
            <person name="Liep D."/>
            <person name="Gordon J."/>
        </authorList>
    </citation>
    <scope>NUCLEOTIDE SEQUENCE [LARGE SCALE GENOMIC DNA]</scope>
    <source>
        <strain evidence="2 3">DSM 15981</strain>
    </source>
</reference>
<protein>
    <submittedName>
        <fullName evidence="2">BNR/Asp-box repeat protein</fullName>
    </submittedName>
</protein>
<dbReference type="InterPro" id="IPR011040">
    <property type="entry name" value="Sialidase"/>
</dbReference>
<keyword evidence="3" id="KW-1185">Reference proteome</keyword>